<dbReference type="EMBL" id="QGKX02000996">
    <property type="protein sequence ID" value="KAF3557226.1"/>
    <property type="molecule type" value="Genomic_DNA"/>
</dbReference>
<evidence type="ECO:0000256" key="1">
    <source>
        <dbReference type="SAM" id="SignalP"/>
    </source>
</evidence>
<gene>
    <name evidence="2" type="ORF">F2Q69_00013515</name>
</gene>
<evidence type="ECO:0000313" key="3">
    <source>
        <dbReference type="Proteomes" id="UP000712600"/>
    </source>
</evidence>
<organism evidence="2 3">
    <name type="scientific">Brassica cretica</name>
    <name type="common">Mustard</name>
    <dbReference type="NCBI Taxonomy" id="69181"/>
    <lineage>
        <taxon>Eukaryota</taxon>
        <taxon>Viridiplantae</taxon>
        <taxon>Streptophyta</taxon>
        <taxon>Embryophyta</taxon>
        <taxon>Tracheophyta</taxon>
        <taxon>Spermatophyta</taxon>
        <taxon>Magnoliopsida</taxon>
        <taxon>eudicotyledons</taxon>
        <taxon>Gunneridae</taxon>
        <taxon>Pentapetalae</taxon>
        <taxon>rosids</taxon>
        <taxon>malvids</taxon>
        <taxon>Brassicales</taxon>
        <taxon>Brassicaceae</taxon>
        <taxon>Brassiceae</taxon>
        <taxon>Brassica</taxon>
    </lineage>
</organism>
<feature type="signal peptide" evidence="1">
    <location>
        <begin position="1"/>
        <end position="22"/>
    </location>
</feature>
<name>A0A8S9QW46_BRACR</name>
<reference evidence="2" key="1">
    <citation type="submission" date="2019-12" db="EMBL/GenBank/DDBJ databases">
        <title>Genome sequencing and annotation of Brassica cretica.</title>
        <authorList>
            <person name="Studholme D.J."/>
            <person name="Sarris P."/>
        </authorList>
    </citation>
    <scope>NUCLEOTIDE SEQUENCE</scope>
    <source>
        <strain evidence="2">PFS-109/04</strain>
        <tissue evidence="2">Leaf</tissue>
    </source>
</reference>
<dbReference type="Proteomes" id="UP000712600">
    <property type="component" value="Unassembled WGS sequence"/>
</dbReference>
<proteinExistence type="predicted"/>
<keyword evidence="1" id="KW-0732">Signal</keyword>
<protein>
    <recommendedName>
        <fullName evidence="4">DUF4283 domain-containing protein</fullName>
    </recommendedName>
</protein>
<sequence length="247" mass="28005">MARLWIFKNAFWVCIFLYPSLRGPLNLESFRSISFAICFDLRDHITRDSLGAGFFEVRADEYCVSNLSVGAEEALQRSSCKIRAAWVLDAGFEILGWSPVSWILGPLGELMGSGPGGYFLGNPWVRDPEVFDRTRSLWTLRRGHYRYLLGFRILPLGSWPLSSSRAARCFCRKPLSDLEGAGMGENHSARLCCFPCLEKQDIIGYFSRLGIYLVWDPDMPEAIQSHFSLRVSQDRRSLGPDPARLPL</sequence>
<dbReference type="AlphaFoldDB" id="A0A8S9QW46"/>
<evidence type="ECO:0008006" key="4">
    <source>
        <dbReference type="Google" id="ProtNLM"/>
    </source>
</evidence>
<comment type="caution">
    <text evidence="2">The sequence shown here is derived from an EMBL/GenBank/DDBJ whole genome shotgun (WGS) entry which is preliminary data.</text>
</comment>
<accession>A0A8S9QW46</accession>
<feature type="chain" id="PRO_5035840843" description="DUF4283 domain-containing protein" evidence="1">
    <location>
        <begin position="23"/>
        <end position="247"/>
    </location>
</feature>
<evidence type="ECO:0000313" key="2">
    <source>
        <dbReference type="EMBL" id="KAF3557226.1"/>
    </source>
</evidence>